<evidence type="ECO:0000313" key="2">
    <source>
        <dbReference type="Proteomes" id="UP000032142"/>
    </source>
</evidence>
<evidence type="ECO:0000313" key="1">
    <source>
        <dbReference type="EMBL" id="KHG03373.1"/>
    </source>
</evidence>
<comment type="caution">
    <text evidence="1">The sequence shown here is derived from an EMBL/GenBank/DDBJ whole genome shotgun (WGS) entry which is preliminary data.</text>
</comment>
<keyword evidence="2" id="KW-1185">Reference proteome</keyword>
<protein>
    <submittedName>
        <fullName evidence="1">Uncharacterized protein</fullName>
    </submittedName>
</protein>
<sequence>MCESLGHTANKHARVDSPCALKMAIHAHV</sequence>
<name>A0A0B0MMQ6_GOSAR</name>
<reference evidence="2" key="1">
    <citation type="submission" date="2014-09" db="EMBL/GenBank/DDBJ databases">
        <authorList>
            <person name="Mudge J."/>
            <person name="Ramaraj T."/>
            <person name="Lindquist I.E."/>
            <person name="Bharti A.K."/>
            <person name="Sundararajan A."/>
            <person name="Cameron C.T."/>
            <person name="Woodward J.E."/>
            <person name="May G.D."/>
            <person name="Brubaker C."/>
            <person name="Broadhvest J."/>
            <person name="Wilkins T.A."/>
        </authorList>
    </citation>
    <scope>NUCLEOTIDE SEQUENCE</scope>
    <source>
        <strain evidence="2">cv. AKA8401</strain>
    </source>
</reference>
<proteinExistence type="predicted"/>
<organism evidence="1 2">
    <name type="scientific">Gossypium arboreum</name>
    <name type="common">Tree cotton</name>
    <name type="synonym">Gossypium nanking</name>
    <dbReference type="NCBI Taxonomy" id="29729"/>
    <lineage>
        <taxon>Eukaryota</taxon>
        <taxon>Viridiplantae</taxon>
        <taxon>Streptophyta</taxon>
        <taxon>Embryophyta</taxon>
        <taxon>Tracheophyta</taxon>
        <taxon>Spermatophyta</taxon>
        <taxon>Magnoliopsida</taxon>
        <taxon>eudicotyledons</taxon>
        <taxon>Gunneridae</taxon>
        <taxon>Pentapetalae</taxon>
        <taxon>rosids</taxon>
        <taxon>malvids</taxon>
        <taxon>Malvales</taxon>
        <taxon>Malvaceae</taxon>
        <taxon>Malvoideae</taxon>
        <taxon>Gossypium</taxon>
    </lineage>
</organism>
<accession>A0A0B0MMQ6</accession>
<dbReference type="Proteomes" id="UP000032142">
    <property type="component" value="Unassembled WGS sequence"/>
</dbReference>
<dbReference type="EMBL" id="JRRC01349670">
    <property type="protein sequence ID" value="KHG03373.1"/>
    <property type="molecule type" value="Genomic_DNA"/>
</dbReference>
<gene>
    <name evidence="1" type="ORF">F383_27858</name>
</gene>
<dbReference type="AlphaFoldDB" id="A0A0B0MMQ6"/>